<evidence type="ECO:0000256" key="2">
    <source>
        <dbReference type="ARBA" id="ARBA00023009"/>
    </source>
</evidence>
<evidence type="ECO:0000256" key="3">
    <source>
        <dbReference type="ARBA" id="ARBA00023219"/>
    </source>
</evidence>
<keyword evidence="2" id="KW-1160">Virus entry into host cell</keyword>
<keyword evidence="1" id="KW-0118">Viral capsid assembly</keyword>
<keyword evidence="2" id="KW-1162">Viral penetration into host cytoplasm</keyword>
<dbReference type="InterPro" id="IPR006944">
    <property type="entry name" value="Phage/GTA_portal"/>
</dbReference>
<name>A0A6J5MVE2_9CAUD</name>
<keyword evidence="1" id="KW-1188">Viral release from host cell</keyword>
<keyword evidence="3" id="KW-0231">Viral genome packaging</keyword>
<accession>A0A6J5MVE2</accession>
<organism evidence="4">
    <name type="scientific">uncultured Caudovirales phage</name>
    <dbReference type="NCBI Taxonomy" id="2100421"/>
    <lineage>
        <taxon>Viruses</taxon>
        <taxon>Duplodnaviria</taxon>
        <taxon>Heunggongvirae</taxon>
        <taxon>Uroviricota</taxon>
        <taxon>Caudoviricetes</taxon>
        <taxon>Peduoviridae</taxon>
        <taxon>Maltschvirus</taxon>
        <taxon>Maltschvirus maltsch</taxon>
    </lineage>
</organism>
<proteinExistence type="predicted"/>
<evidence type="ECO:0000313" key="4">
    <source>
        <dbReference type="EMBL" id="CAB4148900.1"/>
    </source>
</evidence>
<keyword evidence="2" id="KW-1171">Viral genome ejection through host cell envelope</keyword>
<protein>
    <submittedName>
        <fullName evidence="4">COG4695 Phage-related protein</fullName>
    </submittedName>
</protein>
<sequence length="554" mass="60762">MSLSKRLSGASDKRAINSQYVEPIIPGRPPSQSMSGVVVDADSAIRMATVYSCVRLLCDTVSSLPVGAYVRRGRNRLPYATVYGEQPTWVAKPNPETTRLEFYEQIVSSFKLEGNAYIMTLRDDIGDIQELWVLDPRDVRIERPNPNEPLVYYVKARDAQGIYEQKLSGKDVLHIPEFRLPGQRYGLSPIAACRTTIGSAMAADTYAASYFGNAANPGGVIEVPGDLTEEQASDIGRDWNITHTGPYRAGKIGILSGGASFKPLQINAQDAQLLDTRRFSVEEIARIFRVPLSLLGHPVAGAMSFASVEAQNLSFVQHSLRPILERIEQALSTLLPEPDGFIRFNLDALLRGTTLERYDAYTKGLREGFLSLNDVRAIEDLSPVESGDQYRVPLQNIDAADAKDVGLKLRAEIASNLIQVGFDPKAVTDAVGLPDMKHTGLPSSQLQQISTIDPNDPSSAYEVNSREARNGNNSMIVQVPEPTVNVEAPNVTIEPAMVMLESPQVNVAAPNVNVESPTVQVTNTISRQRVIKKVVRDDLGRIESITEEFVEGEE</sequence>
<dbReference type="EMBL" id="LR796509">
    <property type="protein sequence ID" value="CAB4148900.1"/>
    <property type="molecule type" value="Genomic_DNA"/>
</dbReference>
<reference evidence="4" key="1">
    <citation type="submission" date="2020-04" db="EMBL/GenBank/DDBJ databases">
        <authorList>
            <person name="Chiriac C."/>
            <person name="Salcher M."/>
            <person name="Ghai R."/>
            <person name="Kavagutti S V."/>
        </authorList>
    </citation>
    <scope>NUCLEOTIDE SEQUENCE</scope>
</reference>
<dbReference type="Pfam" id="PF04860">
    <property type="entry name" value="Phage_portal"/>
    <property type="match status" value="1"/>
</dbReference>
<dbReference type="InterPro" id="IPR006427">
    <property type="entry name" value="Portal_HK97"/>
</dbReference>
<gene>
    <name evidence="4" type="ORF">UFOVP534_32</name>
</gene>
<evidence type="ECO:0000256" key="1">
    <source>
        <dbReference type="ARBA" id="ARBA00022950"/>
    </source>
</evidence>
<dbReference type="NCBIfam" id="TIGR01537">
    <property type="entry name" value="portal_HK97"/>
    <property type="match status" value="1"/>
</dbReference>